<comment type="similarity">
    <text evidence="1">Belongs to the DprA/Smf family.</text>
</comment>
<dbReference type="Pfam" id="PF02481">
    <property type="entry name" value="DNA_processg_A"/>
    <property type="match status" value="1"/>
</dbReference>
<keyword evidence="6" id="KW-1185">Reference proteome</keyword>
<dbReference type="Gene3D" id="1.10.10.10">
    <property type="entry name" value="Winged helix-like DNA-binding domain superfamily/Winged helix DNA-binding domain"/>
    <property type="match status" value="1"/>
</dbReference>
<evidence type="ECO:0000313" key="5">
    <source>
        <dbReference type="EMBL" id="QCT18718.1"/>
    </source>
</evidence>
<evidence type="ECO:0000313" key="6">
    <source>
        <dbReference type="Proteomes" id="UP000302163"/>
    </source>
</evidence>
<evidence type="ECO:0000259" key="2">
    <source>
        <dbReference type="Pfam" id="PF02481"/>
    </source>
</evidence>
<dbReference type="PANTHER" id="PTHR43022">
    <property type="entry name" value="PROTEIN SMF"/>
    <property type="match status" value="1"/>
</dbReference>
<evidence type="ECO:0000256" key="1">
    <source>
        <dbReference type="ARBA" id="ARBA00006525"/>
    </source>
</evidence>
<protein>
    <submittedName>
        <fullName evidence="5">DNA-protecting protein DprA</fullName>
    </submittedName>
</protein>
<feature type="domain" description="DprA winged helix" evidence="3">
    <location>
        <begin position="308"/>
        <end position="354"/>
    </location>
</feature>
<name>A0A4P8YGB5_9ENTR</name>
<dbReference type="GO" id="GO:0009294">
    <property type="term" value="P:DNA-mediated transformation"/>
    <property type="evidence" value="ECO:0007669"/>
    <property type="project" value="InterPro"/>
</dbReference>
<dbReference type="InterPro" id="IPR057338">
    <property type="entry name" value="DprA_SAM"/>
</dbReference>
<dbReference type="InterPro" id="IPR036388">
    <property type="entry name" value="WH-like_DNA-bd_sf"/>
</dbReference>
<dbReference type="NCBIfam" id="NF008007">
    <property type="entry name" value="PRK10736.1"/>
    <property type="match status" value="1"/>
</dbReference>
<feature type="domain" description="Smf/DprA SLOG" evidence="2">
    <location>
        <begin position="71"/>
        <end position="280"/>
    </location>
</feature>
<dbReference type="OrthoDB" id="9785707at2"/>
<dbReference type="Gene3D" id="3.40.50.450">
    <property type="match status" value="1"/>
</dbReference>
<dbReference type="SUPFAM" id="SSF102405">
    <property type="entry name" value="MCP/YpsA-like"/>
    <property type="match status" value="1"/>
</dbReference>
<dbReference type="AlphaFoldDB" id="A0A4P8YGB5"/>
<accession>A0A4P8YGB5</accession>
<dbReference type="InterPro" id="IPR041614">
    <property type="entry name" value="DprA_WH"/>
</dbReference>
<dbReference type="NCBIfam" id="TIGR00732">
    <property type="entry name" value="dprA"/>
    <property type="match status" value="1"/>
</dbReference>
<reference evidence="5 6" key="1">
    <citation type="submission" date="2019-05" db="EMBL/GenBank/DDBJ databases">
        <title>Complete genome sequence of Izhakiella calystegiae KSNA2, an endophyte isolated from beach morning glory (Calystegia soldanella).</title>
        <authorList>
            <person name="Jiang L."/>
            <person name="Jeong J.C."/>
            <person name="Kim C.Y."/>
            <person name="Kim D.H."/>
            <person name="Kim S.W."/>
            <person name="Lee j."/>
        </authorList>
    </citation>
    <scope>NUCLEOTIDE SEQUENCE [LARGE SCALE GENOMIC DNA]</scope>
    <source>
        <strain evidence="5 6">KSNA2</strain>
    </source>
</reference>
<dbReference type="InterPro" id="IPR057666">
    <property type="entry name" value="DrpA_SLOG"/>
</dbReference>
<proteinExistence type="inferred from homology"/>
<dbReference type="Pfam" id="PF17782">
    <property type="entry name" value="WHD_DprA"/>
    <property type="match status" value="1"/>
</dbReference>
<dbReference type="PANTHER" id="PTHR43022:SF1">
    <property type="entry name" value="PROTEIN SMF"/>
    <property type="match status" value="1"/>
</dbReference>
<evidence type="ECO:0000259" key="4">
    <source>
        <dbReference type="Pfam" id="PF25317"/>
    </source>
</evidence>
<evidence type="ECO:0000259" key="3">
    <source>
        <dbReference type="Pfam" id="PF17782"/>
    </source>
</evidence>
<dbReference type="EMBL" id="CP040428">
    <property type="protein sequence ID" value="QCT18718.1"/>
    <property type="molecule type" value="Genomic_DNA"/>
</dbReference>
<gene>
    <name evidence="5" type="primary">dprA</name>
    <name evidence="5" type="ORF">FEM41_03195</name>
</gene>
<dbReference type="Pfam" id="PF25317">
    <property type="entry name" value="SAM_SMF"/>
    <property type="match status" value="1"/>
</dbReference>
<dbReference type="InterPro" id="IPR003488">
    <property type="entry name" value="DprA"/>
</dbReference>
<dbReference type="RefSeq" id="WP_138094378.1">
    <property type="nucleotide sequence ID" value="NZ_CP040428.1"/>
</dbReference>
<organism evidence="5 6">
    <name type="scientific">Jejubacter calystegiae</name>
    <dbReference type="NCBI Taxonomy" id="2579935"/>
    <lineage>
        <taxon>Bacteria</taxon>
        <taxon>Pseudomonadati</taxon>
        <taxon>Pseudomonadota</taxon>
        <taxon>Gammaproteobacteria</taxon>
        <taxon>Enterobacterales</taxon>
        <taxon>Enterobacteriaceae</taxon>
        <taxon>Jejubacter</taxon>
    </lineage>
</organism>
<dbReference type="KEGG" id="izh:FEM41_03195"/>
<dbReference type="Proteomes" id="UP000302163">
    <property type="component" value="Chromosome"/>
</dbReference>
<sequence length="371" mass="40298">MDETEFWLRLMAVQNLSGEKMVAVATRFIASPRGDEWRHGLTPLQRVQFDGVTSVILERAHCWLALPENHLVTALAPEYPVQLRAIDWFPGALMVTGNTALLQSEQLAIVGSRNHSWYGARWGEHFARALAAAGFSIVSGLALGIDAVAHRATLAVKGKTLAVLGNGLGTFYPRRHRHLAEQIIEQGGAIISEFPLDAPALPYHFPRRNRIISGLSRGVLVVEASLRSGSLTTARYALEQGRELFALPGAIGSPGSEGTHWLIKQGAVAVTEPQDIIDHLQNELCWLPSLTNAGNNPTDREVPPLPFAHLLANVGDEVTPVDVVAERAGQPVPVTVAQLLELELAGWIAAVPGGYVRLRRAGHVRRTNVFV</sequence>
<feature type="domain" description="Smf/DprA SAM" evidence="4">
    <location>
        <begin position="1"/>
        <end position="61"/>
    </location>
</feature>